<dbReference type="AlphaFoldDB" id="A0A8J2KX62"/>
<accession>A0A8J2KX62</accession>
<proteinExistence type="predicted"/>
<dbReference type="InterPro" id="IPR031993">
    <property type="entry name" value="DUF4789"/>
</dbReference>
<dbReference type="OrthoDB" id="6328618at2759"/>
<dbReference type="Pfam" id="PF16033">
    <property type="entry name" value="DUF4789"/>
    <property type="match status" value="1"/>
</dbReference>
<name>A0A8J2KX62_9HEXA</name>
<reference evidence="2" key="1">
    <citation type="submission" date="2021-06" db="EMBL/GenBank/DDBJ databases">
        <authorList>
            <person name="Hodson N. C."/>
            <person name="Mongue J. A."/>
            <person name="Jaron S. K."/>
        </authorList>
    </citation>
    <scope>NUCLEOTIDE SEQUENCE</scope>
</reference>
<dbReference type="EMBL" id="CAJVCH010511078">
    <property type="protein sequence ID" value="CAG7821432.1"/>
    <property type="molecule type" value="Genomic_DNA"/>
</dbReference>
<dbReference type="Proteomes" id="UP000708208">
    <property type="component" value="Unassembled WGS sequence"/>
</dbReference>
<feature type="domain" description="DUF4789" evidence="1">
    <location>
        <begin position="30"/>
        <end position="98"/>
    </location>
</feature>
<evidence type="ECO:0000259" key="1">
    <source>
        <dbReference type="Pfam" id="PF16033"/>
    </source>
</evidence>
<gene>
    <name evidence="2" type="ORF">AFUS01_LOCUS31771</name>
</gene>
<organism evidence="2 3">
    <name type="scientific">Allacma fusca</name>
    <dbReference type="NCBI Taxonomy" id="39272"/>
    <lineage>
        <taxon>Eukaryota</taxon>
        <taxon>Metazoa</taxon>
        <taxon>Ecdysozoa</taxon>
        <taxon>Arthropoda</taxon>
        <taxon>Hexapoda</taxon>
        <taxon>Collembola</taxon>
        <taxon>Symphypleona</taxon>
        <taxon>Sminthuridae</taxon>
        <taxon>Allacma</taxon>
    </lineage>
</organism>
<evidence type="ECO:0000313" key="2">
    <source>
        <dbReference type="EMBL" id="CAG7821432.1"/>
    </source>
</evidence>
<sequence>MVKPDVIFPSDILPIGRIPIGAPGQVENPCSPHSLIYGNTQVDGRCPPVLKVGSTYRAFVFDTKTCQCYPVYSRGPCAADQWIVAKDGVYQCDLNPCFGFHTGVTLELVPFHGTCAEINKPHATCGKFEQVRLAEDGFTPRCTLVSPMEEKNLLRTIAGVGRHKTLKCPDGHKLSGDNECYPVVTFQDLQLDLQAPSEVLFW</sequence>
<protein>
    <recommendedName>
        <fullName evidence="1">DUF4789 domain-containing protein</fullName>
    </recommendedName>
</protein>
<evidence type="ECO:0000313" key="3">
    <source>
        <dbReference type="Proteomes" id="UP000708208"/>
    </source>
</evidence>
<keyword evidence="3" id="KW-1185">Reference proteome</keyword>
<comment type="caution">
    <text evidence="2">The sequence shown here is derived from an EMBL/GenBank/DDBJ whole genome shotgun (WGS) entry which is preliminary data.</text>
</comment>